<dbReference type="InterPro" id="IPR007197">
    <property type="entry name" value="rSAM"/>
</dbReference>
<evidence type="ECO:0000256" key="7">
    <source>
        <dbReference type="ARBA" id="ARBA00023014"/>
    </source>
</evidence>
<evidence type="ECO:0000256" key="3">
    <source>
        <dbReference type="ARBA" id="ARBA00022617"/>
    </source>
</evidence>
<comment type="caution">
    <text evidence="12">The sequence shown here is derived from an EMBL/GenBank/DDBJ whole genome shotgun (WGS) entry which is preliminary data.</text>
</comment>
<evidence type="ECO:0000256" key="9">
    <source>
        <dbReference type="RuleBase" id="RU364116"/>
    </source>
</evidence>
<dbReference type="EMBL" id="BAAAOB010000002">
    <property type="protein sequence ID" value="GAA1790122.1"/>
    <property type="molecule type" value="Genomic_DNA"/>
</dbReference>
<dbReference type="InterPro" id="IPR006638">
    <property type="entry name" value="Elp3/MiaA/NifB-like_rSAM"/>
</dbReference>
<dbReference type="CDD" id="cd01335">
    <property type="entry name" value="Radical_SAM"/>
    <property type="match status" value="1"/>
</dbReference>
<evidence type="ECO:0000256" key="10">
    <source>
        <dbReference type="SAM" id="MobiDB-lite"/>
    </source>
</evidence>
<evidence type="ECO:0000256" key="1">
    <source>
        <dbReference type="ARBA" id="ARBA00006100"/>
    </source>
</evidence>
<feature type="region of interest" description="Disordered" evidence="10">
    <location>
        <begin position="1"/>
        <end position="20"/>
    </location>
</feature>
<dbReference type="Proteomes" id="UP001500851">
    <property type="component" value="Unassembled WGS sequence"/>
</dbReference>
<keyword evidence="4 9" id="KW-0949">S-adenosyl-L-methionine</keyword>
<keyword evidence="7 9" id="KW-0411">Iron-sulfur</keyword>
<evidence type="ECO:0000256" key="6">
    <source>
        <dbReference type="ARBA" id="ARBA00023004"/>
    </source>
</evidence>
<evidence type="ECO:0000259" key="11">
    <source>
        <dbReference type="PROSITE" id="PS51918"/>
    </source>
</evidence>
<comment type="similarity">
    <text evidence="1">Belongs to the anaerobic coproporphyrinogen-III oxidase family. HemW subfamily.</text>
</comment>
<dbReference type="SFLD" id="SFLDS00029">
    <property type="entry name" value="Radical_SAM"/>
    <property type="match status" value="1"/>
</dbReference>
<dbReference type="RefSeq" id="WP_344031771.1">
    <property type="nucleotide sequence ID" value="NZ_BAAAOB010000002.1"/>
</dbReference>
<feature type="domain" description="Radical SAM core" evidence="11">
    <location>
        <begin position="24"/>
        <end position="268"/>
    </location>
</feature>
<organism evidence="12 13">
    <name type="scientific">Leucobacter iarius</name>
    <dbReference type="NCBI Taxonomy" id="333963"/>
    <lineage>
        <taxon>Bacteria</taxon>
        <taxon>Bacillati</taxon>
        <taxon>Actinomycetota</taxon>
        <taxon>Actinomycetes</taxon>
        <taxon>Micrococcales</taxon>
        <taxon>Microbacteriaceae</taxon>
        <taxon>Leucobacter</taxon>
    </lineage>
</organism>
<gene>
    <name evidence="12" type="primary">hemW</name>
    <name evidence="12" type="ORF">GCM10009768_18920</name>
</gene>
<keyword evidence="6 9" id="KW-0408">Iron</keyword>
<reference evidence="12 13" key="1">
    <citation type="journal article" date="2019" name="Int. J. Syst. Evol. Microbiol.">
        <title>The Global Catalogue of Microorganisms (GCM) 10K type strain sequencing project: providing services to taxonomists for standard genome sequencing and annotation.</title>
        <authorList>
            <consortium name="The Broad Institute Genomics Platform"/>
            <consortium name="The Broad Institute Genome Sequencing Center for Infectious Disease"/>
            <person name="Wu L."/>
            <person name="Ma J."/>
        </authorList>
    </citation>
    <scope>NUCLEOTIDE SEQUENCE [LARGE SCALE GENOMIC DNA]</scope>
    <source>
        <strain evidence="12 13">JCM 14736</strain>
    </source>
</reference>
<dbReference type="Pfam" id="PF04055">
    <property type="entry name" value="Radical_SAM"/>
    <property type="match status" value="1"/>
</dbReference>
<keyword evidence="5 9" id="KW-0479">Metal-binding</keyword>
<dbReference type="InterPro" id="IPR034505">
    <property type="entry name" value="Coproporphyrinogen-III_oxidase"/>
</dbReference>
<evidence type="ECO:0000256" key="8">
    <source>
        <dbReference type="ARBA" id="ARBA00023186"/>
    </source>
</evidence>
<dbReference type="InterPro" id="IPR058240">
    <property type="entry name" value="rSAM_sf"/>
</dbReference>
<dbReference type="InterPro" id="IPR013785">
    <property type="entry name" value="Aldolase_TIM"/>
</dbReference>
<dbReference type="SUPFAM" id="SSF102114">
    <property type="entry name" value="Radical SAM enzymes"/>
    <property type="match status" value="1"/>
</dbReference>
<evidence type="ECO:0000256" key="4">
    <source>
        <dbReference type="ARBA" id="ARBA00022691"/>
    </source>
</evidence>
<evidence type="ECO:0000256" key="2">
    <source>
        <dbReference type="ARBA" id="ARBA00017228"/>
    </source>
</evidence>
<dbReference type="InterPro" id="IPR004559">
    <property type="entry name" value="HemW-like"/>
</dbReference>
<keyword evidence="13" id="KW-1185">Reference proteome</keyword>
<keyword evidence="3 9" id="KW-0349">Heme</keyword>
<comment type="subcellular location">
    <subcellularLocation>
        <location evidence="9">Cytoplasm</location>
    </subcellularLocation>
</comment>
<comment type="function">
    <text evidence="9">Probably acts as a heme chaperone, transferring heme to an unknown acceptor. Binds one molecule of heme per monomer, possibly covalently. Binds 1 [4Fe-4S] cluster. The cluster is coordinated with 3 cysteines and an exchangeable S-adenosyl-L-methionine.</text>
</comment>
<name>A0ABN2LJG2_9MICO</name>
<keyword evidence="9" id="KW-0004">4Fe-4S</keyword>
<keyword evidence="8 9" id="KW-0143">Chaperone</keyword>
<sequence length="412" mass="44385">MPSILPEGDPAPSDGSLPTSVLDGASDRAFGVYVHVPYCRVRCGYCDFNTYTASELGGGASQAGYAAEAATELSFGARVLRESGLPERRVSTVFFGGGTPTLLPAGDLASMLGRIRDEWGLAAGAEVTTEANPDSVDAAYLRTLADAGFTRVSFGMQSAVPSVLATLDRTHTPERIPLVVEWAKEAGLQVSLDLIYGTPGERIGDWERSLDVALACEPDHLSAYALIIEQGTKLAAQIKRGQVAAPDDDLHAEMYELADARIADAGLHWYEISNWSRTPETRSRHNLSYWTGEDWWAAGPGAHSHIGGVRWWNVKHPAAYSQRIAEGISPAHARETLDAESRRTERILLETRISDGLDASVLRPEERRAVPGLIASELIDGPAAIRGRIIPTLRGRLLADTVVHRLLGSADG</sequence>
<evidence type="ECO:0000313" key="12">
    <source>
        <dbReference type="EMBL" id="GAA1790122.1"/>
    </source>
</evidence>
<dbReference type="NCBIfam" id="TIGR00539">
    <property type="entry name" value="hemN_rel"/>
    <property type="match status" value="1"/>
</dbReference>
<dbReference type="PANTHER" id="PTHR13932:SF5">
    <property type="entry name" value="RADICAL S-ADENOSYL METHIONINE DOMAIN-CONTAINING PROTEIN 1, MITOCHONDRIAL"/>
    <property type="match status" value="1"/>
</dbReference>
<accession>A0ABN2LJG2</accession>
<evidence type="ECO:0000256" key="5">
    <source>
        <dbReference type="ARBA" id="ARBA00022723"/>
    </source>
</evidence>
<dbReference type="SFLD" id="SFLDG01065">
    <property type="entry name" value="anaerobic_coproporphyrinogen-I"/>
    <property type="match status" value="1"/>
</dbReference>
<proteinExistence type="inferred from homology"/>
<dbReference type="PANTHER" id="PTHR13932">
    <property type="entry name" value="COPROPORPHYRINIGEN III OXIDASE"/>
    <property type="match status" value="1"/>
</dbReference>
<dbReference type="PROSITE" id="PS51918">
    <property type="entry name" value="RADICAL_SAM"/>
    <property type="match status" value="1"/>
</dbReference>
<dbReference type="SFLD" id="SFLDF00562">
    <property type="entry name" value="HemN-like__clustered_with_heat"/>
    <property type="match status" value="1"/>
</dbReference>
<dbReference type="Gene3D" id="3.20.20.70">
    <property type="entry name" value="Aldolase class I"/>
    <property type="match status" value="1"/>
</dbReference>
<evidence type="ECO:0000313" key="13">
    <source>
        <dbReference type="Proteomes" id="UP001500851"/>
    </source>
</evidence>
<dbReference type="SMART" id="SM00729">
    <property type="entry name" value="Elp3"/>
    <property type="match status" value="1"/>
</dbReference>
<keyword evidence="9" id="KW-0963">Cytoplasm</keyword>
<protein>
    <recommendedName>
        <fullName evidence="2 9">Heme chaperone HemW</fullName>
    </recommendedName>
</protein>